<accession>A0A0E9S3D7</accession>
<evidence type="ECO:0000313" key="1">
    <source>
        <dbReference type="EMBL" id="JAH35048.1"/>
    </source>
</evidence>
<dbReference type="EMBL" id="GBXM01073529">
    <property type="protein sequence ID" value="JAH35048.1"/>
    <property type="molecule type" value="Transcribed_RNA"/>
</dbReference>
<sequence>MNSIFSLFPSHAQSIRLAFHWDIAADNWLP</sequence>
<organism evidence="1">
    <name type="scientific">Anguilla anguilla</name>
    <name type="common">European freshwater eel</name>
    <name type="synonym">Muraena anguilla</name>
    <dbReference type="NCBI Taxonomy" id="7936"/>
    <lineage>
        <taxon>Eukaryota</taxon>
        <taxon>Metazoa</taxon>
        <taxon>Chordata</taxon>
        <taxon>Craniata</taxon>
        <taxon>Vertebrata</taxon>
        <taxon>Euteleostomi</taxon>
        <taxon>Actinopterygii</taxon>
        <taxon>Neopterygii</taxon>
        <taxon>Teleostei</taxon>
        <taxon>Anguilliformes</taxon>
        <taxon>Anguillidae</taxon>
        <taxon>Anguilla</taxon>
    </lineage>
</organism>
<name>A0A0E9S3D7_ANGAN</name>
<reference evidence="1" key="1">
    <citation type="submission" date="2014-11" db="EMBL/GenBank/DDBJ databases">
        <authorList>
            <person name="Amaro Gonzalez C."/>
        </authorList>
    </citation>
    <scope>NUCLEOTIDE SEQUENCE</scope>
</reference>
<protein>
    <submittedName>
        <fullName evidence="1">Uncharacterized protein</fullName>
    </submittedName>
</protein>
<proteinExistence type="predicted"/>
<dbReference type="AlphaFoldDB" id="A0A0E9S3D7"/>
<reference evidence="1" key="2">
    <citation type="journal article" date="2015" name="Fish Shellfish Immunol.">
        <title>Early steps in the European eel (Anguilla anguilla)-Vibrio vulnificus interaction in the gills: Role of the RtxA13 toxin.</title>
        <authorList>
            <person name="Callol A."/>
            <person name="Pajuelo D."/>
            <person name="Ebbesson L."/>
            <person name="Teles M."/>
            <person name="MacKenzie S."/>
            <person name="Amaro C."/>
        </authorList>
    </citation>
    <scope>NUCLEOTIDE SEQUENCE</scope>
</reference>